<evidence type="ECO:0000313" key="2">
    <source>
        <dbReference type="EMBL" id="KGO92139.1"/>
    </source>
</evidence>
<sequence>MPQSLAYNYIHLVFSTKHREHLILPEIESKLYAYITGICKNSESPALQIGGMPDHIHILFVLSKKISLVKFIEEIKKTSSKWIKSIEGGHPDFYWQDGYGAFSVSPKHIEMVKNYILSQKEHHKEKTFKEEYITFLKQYNVD</sequence>
<dbReference type="NCBIfam" id="NF033573">
    <property type="entry name" value="transpos_IS200"/>
    <property type="match status" value="1"/>
</dbReference>
<dbReference type="PANTHER" id="PTHR33360">
    <property type="entry name" value="TRANSPOSASE FOR INSERTION SEQUENCE ELEMENT IS200"/>
    <property type="match status" value="1"/>
</dbReference>
<feature type="domain" description="Transposase IS200-like" evidence="1">
    <location>
        <begin position="6"/>
        <end position="119"/>
    </location>
</feature>
<dbReference type="InterPro" id="IPR036515">
    <property type="entry name" value="Transposase_17_sf"/>
</dbReference>
<comment type="caution">
    <text evidence="2">The sequence shown here is derived from an EMBL/GenBank/DDBJ whole genome shotgun (WGS) entry which is preliminary data.</text>
</comment>
<dbReference type="PANTHER" id="PTHR33360:SF2">
    <property type="entry name" value="TRANSPOSASE FOR INSERTION SEQUENCE ELEMENT IS200"/>
    <property type="match status" value="1"/>
</dbReference>
<keyword evidence="3" id="KW-1185">Reference proteome</keyword>
<dbReference type="Gene3D" id="3.30.70.1290">
    <property type="entry name" value="Transposase IS200-like"/>
    <property type="match status" value="1"/>
</dbReference>
<dbReference type="GO" id="GO:0004803">
    <property type="term" value="F:transposase activity"/>
    <property type="evidence" value="ECO:0007669"/>
    <property type="project" value="InterPro"/>
</dbReference>
<dbReference type="SMART" id="SM01321">
    <property type="entry name" value="Y1_Tnp"/>
    <property type="match status" value="1"/>
</dbReference>
<dbReference type="RefSeq" id="WP_026991251.1">
    <property type="nucleotide sequence ID" value="NZ_AUGP01000028.1"/>
</dbReference>
<dbReference type="Proteomes" id="UP000030111">
    <property type="component" value="Unassembled WGS sequence"/>
</dbReference>
<dbReference type="EMBL" id="JRLY01000012">
    <property type="protein sequence ID" value="KGO92139.1"/>
    <property type="molecule type" value="Genomic_DNA"/>
</dbReference>
<organism evidence="2 3">
    <name type="scientific">Flavobacterium subsaxonicum WB 4.1-42 = DSM 21790</name>
    <dbReference type="NCBI Taxonomy" id="1121898"/>
    <lineage>
        <taxon>Bacteria</taxon>
        <taxon>Pseudomonadati</taxon>
        <taxon>Bacteroidota</taxon>
        <taxon>Flavobacteriia</taxon>
        <taxon>Flavobacteriales</taxon>
        <taxon>Flavobacteriaceae</taxon>
        <taxon>Flavobacterium</taxon>
    </lineage>
</organism>
<reference evidence="2 3" key="1">
    <citation type="submission" date="2013-09" db="EMBL/GenBank/DDBJ databases">
        <authorList>
            <person name="Zeng Z."/>
            <person name="Chen C."/>
        </authorList>
    </citation>
    <scope>NUCLEOTIDE SEQUENCE [LARGE SCALE GENOMIC DNA]</scope>
    <source>
        <strain evidence="2 3">WB 4.1-42</strain>
    </source>
</reference>
<dbReference type="OrthoDB" id="9797997at2"/>
<name>A0A0A2MIN0_9FLAO</name>
<dbReference type="GO" id="GO:0003677">
    <property type="term" value="F:DNA binding"/>
    <property type="evidence" value="ECO:0007669"/>
    <property type="project" value="InterPro"/>
</dbReference>
<evidence type="ECO:0000259" key="1">
    <source>
        <dbReference type="SMART" id="SM01321"/>
    </source>
</evidence>
<evidence type="ECO:0000313" key="3">
    <source>
        <dbReference type="Proteomes" id="UP000030111"/>
    </source>
</evidence>
<accession>A0A0A2MIN0</accession>
<dbReference type="SUPFAM" id="SSF143422">
    <property type="entry name" value="Transposase IS200-like"/>
    <property type="match status" value="1"/>
</dbReference>
<gene>
    <name evidence="2" type="ORF">Q766_14725</name>
</gene>
<proteinExistence type="predicted"/>
<dbReference type="STRING" id="1121898.GCA_000422725_03273"/>
<dbReference type="GO" id="GO:0006313">
    <property type="term" value="P:DNA transposition"/>
    <property type="evidence" value="ECO:0007669"/>
    <property type="project" value="InterPro"/>
</dbReference>
<dbReference type="eggNOG" id="COG1943">
    <property type="taxonomic scope" value="Bacteria"/>
</dbReference>
<dbReference type="Pfam" id="PF01797">
    <property type="entry name" value="Y1_Tnp"/>
    <property type="match status" value="1"/>
</dbReference>
<dbReference type="InterPro" id="IPR002686">
    <property type="entry name" value="Transposase_17"/>
</dbReference>
<dbReference type="AlphaFoldDB" id="A0A0A2MIN0"/>
<protein>
    <submittedName>
        <fullName evidence="2">Transposase</fullName>
    </submittedName>
</protein>